<evidence type="ECO:0000313" key="1">
    <source>
        <dbReference type="EMBL" id="MBQ0852274.1"/>
    </source>
</evidence>
<reference evidence="1 2" key="1">
    <citation type="submission" date="2021-04" db="EMBL/GenBank/DDBJ databases">
        <authorList>
            <person name="Tang X."/>
            <person name="Zhou X."/>
            <person name="Chen X."/>
            <person name="Cernava T."/>
            <person name="Zhang C."/>
        </authorList>
    </citation>
    <scope>NUCLEOTIDE SEQUENCE [LARGE SCALE GENOMIC DNA]</scope>
    <source>
        <strain evidence="1 2">BH-SS-21</strain>
    </source>
</reference>
<keyword evidence="2" id="KW-1185">Reference proteome</keyword>
<dbReference type="RefSeq" id="WP_210888162.1">
    <property type="nucleotide sequence ID" value="NZ_JAGPYQ010000001.1"/>
</dbReference>
<name>A0A940XUR6_9ACTN</name>
<evidence type="ECO:0000313" key="2">
    <source>
        <dbReference type="Proteomes" id="UP000677413"/>
    </source>
</evidence>
<sequence length="51" mass="5648">MTEGTEDMLVDLIETPELAPQTYLDDESPLVAVDAPEERAWLPSYQAVRAA</sequence>
<dbReference type="EMBL" id="JAGPYQ010000001">
    <property type="protein sequence ID" value="MBQ0852274.1"/>
    <property type="molecule type" value="Genomic_DNA"/>
</dbReference>
<comment type="caution">
    <text evidence="1">The sequence shown here is derived from an EMBL/GenBank/DDBJ whole genome shotgun (WGS) entry which is preliminary data.</text>
</comment>
<accession>A0A940XUR6</accession>
<gene>
    <name evidence="1" type="ORF">J8N05_29380</name>
</gene>
<dbReference type="AlphaFoldDB" id="A0A940XUR6"/>
<organism evidence="1 2">
    <name type="scientific">Streptomyces liliiviolaceus</name>
    <dbReference type="NCBI Taxonomy" id="2823109"/>
    <lineage>
        <taxon>Bacteria</taxon>
        <taxon>Bacillati</taxon>
        <taxon>Actinomycetota</taxon>
        <taxon>Actinomycetes</taxon>
        <taxon>Kitasatosporales</taxon>
        <taxon>Streptomycetaceae</taxon>
        <taxon>Streptomyces</taxon>
    </lineage>
</organism>
<protein>
    <submittedName>
        <fullName evidence="1">Uncharacterized protein</fullName>
    </submittedName>
</protein>
<proteinExistence type="predicted"/>
<dbReference type="Proteomes" id="UP000677413">
    <property type="component" value="Unassembled WGS sequence"/>
</dbReference>